<protein>
    <submittedName>
        <fullName evidence="3">NAD(P)H-binding protein</fullName>
    </submittedName>
</protein>
<reference evidence="4" key="1">
    <citation type="journal article" date="2019" name="Int. J. Syst. Evol. Microbiol.">
        <title>The Global Catalogue of Microorganisms (GCM) 10K type strain sequencing project: providing services to taxonomists for standard genome sequencing and annotation.</title>
        <authorList>
            <consortium name="The Broad Institute Genomics Platform"/>
            <consortium name="The Broad Institute Genome Sequencing Center for Infectious Disease"/>
            <person name="Wu L."/>
            <person name="Ma J."/>
        </authorList>
    </citation>
    <scope>NUCLEOTIDE SEQUENCE [LARGE SCALE GENOMIC DNA]</scope>
    <source>
        <strain evidence="4">KCTC 42087</strain>
    </source>
</reference>
<dbReference type="Gene3D" id="3.40.50.720">
    <property type="entry name" value="NAD(P)-binding Rossmann-like Domain"/>
    <property type="match status" value="1"/>
</dbReference>
<evidence type="ECO:0000313" key="4">
    <source>
        <dbReference type="Proteomes" id="UP001596074"/>
    </source>
</evidence>
<dbReference type="InterPro" id="IPR036291">
    <property type="entry name" value="NAD(P)-bd_dom_sf"/>
</dbReference>
<dbReference type="Pfam" id="PF13460">
    <property type="entry name" value="NAD_binding_10"/>
    <property type="match status" value="1"/>
</dbReference>
<dbReference type="RefSeq" id="WP_378285243.1">
    <property type="nucleotide sequence ID" value="NZ_JBHSON010000043.1"/>
</dbReference>
<keyword evidence="4" id="KW-1185">Reference proteome</keyword>
<accession>A0ABW1A1U9</accession>
<dbReference type="PANTHER" id="PTHR43162">
    <property type="match status" value="1"/>
</dbReference>
<gene>
    <name evidence="3" type="ORF">ACFPZN_28165</name>
</gene>
<name>A0ABW1A1U9_9ACTN</name>
<dbReference type="Proteomes" id="UP001596074">
    <property type="component" value="Unassembled WGS sequence"/>
</dbReference>
<evidence type="ECO:0000313" key="3">
    <source>
        <dbReference type="EMBL" id="MFC5749515.1"/>
    </source>
</evidence>
<comment type="caution">
    <text evidence="3">The sequence shown here is derived from an EMBL/GenBank/DDBJ whole genome shotgun (WGS) entry which is preliminary data.</text>
</comment>
<dbReference type="InterPro" id="IPR051604">
    <property type="entry name" value="Ergot_Alk_Oxidoreductase"/>
</dbReference>
<feature type="region of interest" description="Disordered" evidence="1">
    <location>
        <begin position="1"/>
        <end position="33"/>
    </location>
</feature>
<feature type="non-terminal residue" evidence="3">
    <location>
        <position position="1"/>
    </location>
</feature>
<dbReference type="InterPro" id="IPR016040">
    <property type="entry name" value="NAD(P)-bd_dom"/>
</dbReference>
<organism evidence="3 4">
    <name type="scientific">Actinomadura rugatobispora</name>
    <dbReference type="NCBI Taxonomy" id="1994"/>
    <lineage>
        <taxon>Bacteria</taxon>
        <taxon>Bacillati</taxon>
        <taxon>Actinomycetota</taxon>
        <taxon>Actinomycetes</taxon>
        <taxon>Streptosporangiales</taxon>
        <taxon>Thermomonosporaceae</taxon>
        <taxon>Actinomadura</taxon>
    </lineage>
</organism>
<dbReference type="PANTHER" id="PTHR43162:SF1">
    <property type="entry name" value="PRESTALK A DIFFERENTIATION PROTEIN A"/>
    <property type="match status" value="1"/>
</dbReference>
<sequence length="268" mass="29257">SPTHPDRPSPRPIHPSPHHTTLAPPQPRRGQNPKIFSSLLARTEDLPLDDVTSIFINPAVFRNGLEELLTKAADHRVHRVVLLSSLAAAYDDPTNLIGAHHLALEAQIEESSLHWTFLRPGAFASNTLQWANEIRTNGIVRAPYANAHTAPIEERDIAAVATVALTTDTLIDSKPHLTGPESLTNADQARIIGEALGRPLRYEETLPEQARQAMLANHIPAPIADTLLTMQAAAVNTPAEISPAVEQITTNPPRTFKTWATANISHFH</sequence>
<proteinExistence type="predicted"/>
<dbReference type="Gene3D" id="3.90.25.10">
    <property type="entry name" value="UDP-galactose 4-epimerase, domain 1"/>
    <property type="match status" value="1"/>
</dbReference>
<evidence type="ECO:0000256" key="1">
    <source>
        <dbReference type="SAM" id="MobiDB-lite"/>
    </source>
</evidence>
<dbReference type="SUPFAM" id="SSF51735">
    <property type="entry name" value="NAD(P)-binding Rossmann-fold domains"/>
    <property type="match status" value="1"/>
</dbReference>
<feature type="domain" description="NAD(P)-binding" evidence="2">
    <location>
        <begin position="60"/>
        <end position="166"/>
    </location>
</feature>
<evidence type="ECO:0000259" key="2">
    <source>
        <dbReference type="Pfam" id="PF13460"/>
    </source>
</evidence>
<dbReference type="EMBL" id="JBHSON010000043">
    <property type="protein sequence ID" value="MFC5749515.1"/>
    <property type="molecule type" value="Genomic_DNA"/>
</dbReference>